<reference evidence="1 2" key="1">
    <citation type="journal article" date="2022" name="DNA Res.">
        <title>Chromosomal-level genome assembly of the orchid tree Bauhinia variegata (Leguminosae; Cercidoideae) supports the allotetraploid origin hypothesis of Bauhinia.</title>
        <authorList>
            <person name="Zhong Y."/>
            <person name="Chen Y."/>
            <person name="Zheng D."/>
            <person name="Pang J."/>
            <person name="Liu Y."/>
            <person name="Luo S."/>
            <person name="Meng S."/>
            <person name="Qian L."/>
            <person name="Wei D."/>
            <person name="Dai S."/>
            <person name="Zhou R."/>
        </authorList>
    </citation>
    <scope>NUCLEOTIDE SEQUENCE [LARGE SCALE GENOMIC DNA]</scope>
    <source>
        <strain evidence="1">BV-YZ2020</strain>
    </source>
</reference>
<comment type="caution">
    <text evidence="1">The sequence shown here is derived from an EMBL/GenBank/DDBJ whole genome shotgun (WGS) entry which is preliminary data.</text>
</comment>
<dbReference type="Proteomes" id="UP000828941">
    <property type="component" value="Chromosome 11"/>
</dbReference>
<accession>A0ACB9LWK4</accession>
<gene>
    <name evidence="1" type="ORF">L6164_028244</name>
</gene>
<dbReference type="EMBL" id="CM039436">
    <property type="protein sequence ID" value="KAI4315432.1"/>
    <property type="molecule type" value="Genomic_DNA"/>
</dbReference>
<keyword evidence="2" id="KW-1185">Reference proteome</keyword>
<evidence type="ECO:0000313" key="2">
    <source>
        <dbReference type="Proteomes" id="UP000828941"/>
    </source>
</evidence>
<organism evidence="1 2">
    <name type="scientific">Bauhinia variegata</name>
    <name type="common">Purple orchid tree</name>
    <name type="synonym">Phanera variegata</name>
    <dbReference type="NCBI Taxonomy" id="167791"/>
    <lineage>
        <taxon>Eukaryota</taxon>
        <taxon>Viridiplantae</taxon>
        <taxon>Streptophyta</taxon>
        <taxon>Embryophyta</taxon>
        <taxon>Tracheophyta</taxon>
        <taxon>Spermatophyta</taxon>
        <taxon>Magnoliopsida</taxon>
        <taxon>eudicotyledons</taxon>
        <taxon>Gunneridae</taxon>
        <taxon>Pentapetalae</taxon>
        <taxon>rosids</taxon>
        <taxon>fabids</taxon>
        <taxon>Fabales</taxon>
        <taxon>Fabaceae</taxon>
        <taxon>Cercidoideae</taxon>
        <taxon>Cercideae</taxon>
        <taxon>Bauhiniinae</taxon>
        <taxon>Bauhinia</taxon>
    </lineage>
</organism>
<sequence length="94" mass="10068">MEDSLPSGTLGVIVEAELEDVLQVLRVAGDGDEPLFPSEEWDGTDTSLVGAGTGAEIICYPVMHAIGVADEIWKAAQQWPNTRSVEGPRDECEP</sequence>
<proteinExistence type="predicted"/>
<evidence type="ECO:0000313" key="1">
    <source>
        <dbReference type="EMBL" id="KAI4315432.1"/>
    </source>
</evidence>
<name>A0ACB9LWK4_BAUVA</name>
<protein>
    <submittedName>
        <fullName evidence="1">Uncharacterized protein</fullName>
    </submittedName>
</protein>